<dbReference type="RefSeq" id="WP_072988245.1">
    <property type="nucleotide sequence ID" value="NZ_FQWE01000002.1"/>
</dbReference>
<feature type="signal peptide" evidence="1">
    <location>
        <begin position="1"/>
        <end position="21"/>
    </location>
</feature>
<gene>
    <name evidence="3" type="ORF">SAMN05444396_102204</name>
</gene>
<name>A0A1M5F870_9FLAO</name>
<keyword evidence="1" id="KW-0732">Signal</keyword>
<dbReference type="PROSITE" id="PS50853">
    <property type="entry name" value="FN3"/>
    <property type="match status" value="1"/>
</dbReference>
<dbReference type="InterPro" id="IPR003961">
    <property type="entry name" value="FN3_dom"/>
</dbReference>
<evidence type="ECO:0000259" key="2">
    <source>
        <dbReference type="PROSITE" id="PS50853"/>
    </source>
</evidence>
<dbReference type="SUPFAM" id="SSF49265">
    <property type="entry name" value="Fibronectin type III"/>
    <property type="match status" value="1"/>
</dbReference>
<protein>
    <recommendedName>
        <fullName evidence="2">Fibronectin type-III domain-containing protein</fullName>
    </recommendedName>
</protein>
<dbReference type="PROSITE" id="PS51257">
    <property type="entry name" value="PROKAR_LIPOPROTEIN"/>
    <property type="match status" value="1"/>
</dbReference>
<evidence type="ECO:0000313" key="3">
    <source>
        <dbReference type="EMBL" id="SHF87715.1"/>
    </source>
</evidence>
<dbReference type="Gene3D" id="2.60.40.10">
    <property type="entry name" value="Immunoglobulins"/>
    <property type="match status" value="2"/>
</dbReference>
<proteinExistence type="predicted"/>
<accession>A0A1M5F870</accession>
<dbReference type="InterPro" id="IPR013783">
    <property type="entry name" value="Ig-like_fold"/>
</dbReference>
<feature type="chain" id="PRO_5012951467" description="Fibronectin type-III domain-containing protein" evidence="1">
    <location>
        <begin position="22"/>
        <end position="234"/>
    </location>
</feature>
<reference evidence="4" key="1">
    <citation type="submission" date="2016-11" db="EMBL/GenBank/DDBJ databases">
        <authorList>
            <person name="Varghese N."/>
            <person name="Submissions S."/>
        </authorList>
    </citation>
    <scope>NUCLEOTIDE SEQUENCE [LARGE SCALE GENOMIC DNA]</scope>
    <source>
        <strain evidence="4">DSM 19741</strain>
    </source>
</reference>
<evidence type="ECO:0000313" key="4">
    <source>
        <dbReference type="Proteomes" id="UP000184036"/>
    </source>
</evidence>
<dbReference type="EMBL" id="FQWE01000002">
    <property type="protein sequence ID" value="SHF87715.1"/>
    <property type="molecule type" value="Genomic_DNA"/>
</dbReference>
<organism evidence="3 4">
    <name type="scientific">Flavobacterium segetis</name>
    <dbReference type="NCBI Taxonomy" id="271157"/>
    <lineage>
        <taxon>Bacteria</taxon>
        <taxon>Pseudomonadati</taxon>
        <taxon>Bacteroidota</taxon>
        <taxon>Flavobacteriia</taxon>
        <taxon>Flavobacteriales</taxon>
        <taxon>Flavobacteriaceae</taxon>
        <taxon>Flavobacterium</taxon>
    </lineage>
</organism>
<dbReference type="OrthoDB" id="789771at2"/>
<dbReference type="STRING" id="271157.SAMN05444396_102204"/>
<dbReference type="Proteomes" id="UP000184036">
    <property type="component" value="Unassembled WGS sequence"/>
</dbReference>
<sequence>MRKIIAIVGLTALLFSCGGGGTDEPAPAPVAQNTAPSTPTLVSPTNSKLCVSNNLALEWNASVDAENNPIVYQTEIATDNLFTQIVKTNEGTTPTFSVTLEKGKAYYWRVKATDSKNAASAYSTTFNFYTEGVAIVNYLPFSPSLIQPEINATVSRASVTLKWAASDVDASDVLTYDLFLGTTNPPTTKVVDNKTLTFYEATSLQATSIYYWKIVVKDNKGGETIGQIWSFKTN</sequence>
<dbReference type="AlphaFoldDB" id="A0A1M5F870"/>
<feature type="domain" description="Fibronectin type-III" evidence="2">
    <location>
        <begin position="35"/>
        <end position="133"/>
    </location>
</feature>
<evidence type="ECO:0000256" key="1">
    <source>
        <dbReference type="SAM" id="SignalP"/>
    </source>
</evidence>
<keyword evidence="4" id="KW-1185">Reference proteome</keyword>
<dbReference type="InterPro" id="IPR036116">
    <property type="entry name" value="FN3_sf"/>
</dbReference>